<feature type="transmembrane region" description="Helical" evidence="2">
    <location>
        <begin position="42"/>
        <end position="63"/>
    </location>
</feature>
<accession>A0A399FZB1</accession>
<comment type="caution">
    <text evidence="4">The sequence shown here is derived from an EMBL/GenBank/DDBJ whole genome shotgun (WGS) entry which is preliminary data.</text>
</comment>
<reference evidence="4 5" key="1">
    <citation type="submission" date="2018-08" db="EMBL/GenBank/DDBJ databases">
        <title>Draft genome of candidate division NPL-UPA2 bacterium Unc8 that adapted to ultra-basic serpentinizing groundwater.</title>
        <authorList>
            <person name="Ishii S."/>
            <person name="Suzuki S."/>
            <person name="Nealson K.H."/>
        </authorList>
    </citation>
    <scope>NUCLEOTIDE SEQUENCE [LARGE SCALE GENOMIC DNA]</scope>
    <source>
        <strain evidence="4">Unc8</strain>
    </source>
</reference>
<feature type="transmembrane region" description="Helical" evidence="2">
    <location>
        <begin position="12"/>
        <end position="30"/>
    </location>
</feature>
<dbReference type="SUPFAM" id="SSF51735">
    <property type="entry name" value="NAD(P)-binding Rossmann-fold domains"/>
    <property type="match status" value="1"/>
</dbReference>
<dbReference type="InterPro" id="IPR029063">
    <property type="entry name" value="SAM-dependent_MTases_sf"/>
</dbReference>
<feature type="transmembrane region" description="Helical" evidence="2">
    <location>
        <begin position="75"/>
        <end position="98"/>
    </location>
</feature>
<dbReference type="Pfam" id="PF02719">
    <property type="entry name" value="Polysacc_synt_2"/>
    <property type="match status" value="1"/>
</dbReference>
<evidence type="ECO:0000256" key="1">
    <source>
        <dbReference type="ARBA" id="ARBA00007430"/>
    </source>
</evidence>
<dbReference type="Gene3D" id="3.40.50.720">
    <property type="entry name" value="NAD(P)-binding Rossmann-like Domain"/>
    <property type="match status" value="2"/>
</dbReference>
<proteinExistence type="inferred from homology"/>
<dbReference type="InterPro" id="IPR051203">
    <property type="entry name" value="Polysaccharide_Synthase-Rel"/>
</dbReference>
<comment type="similarity">
    <text evidence="1">Belongs to the polysaccharide synthase family.</text>
</comment>
<feature type="domain" description="Polysaccharide biosynthesis protein CapD-like" evidence="3">
    <location>
        <begin position="280"/>
        <end position="563"/>
    </location>
</feature>
<keyword evidence="2" id="KW-1133">Transmembrane helix</keyword>
<keyword evidence="2" id="KW-0812">Transmembrane</keyword>
<dbReference type="CDD" id="cd05237">
    <property type="entry name" value="UDP_invert_4-6DH_SDR_e"/>
    <property type="match status" value="1"/>
</dbReference>
<dbReference type="PANTHER" id="PTHR43318">
    <property type="entry name" value="UDP-N-ACETYLGLUCOSAMINE 4,6-DEHYDRATASE"/>
    <property type="match status" value="1"/>
</dbReference>
<dbReference type="SUPFAM" id="SSF53335">
    <property type="entry name" value="S-adenosyl-L-methionine-dependent methyltransferases"/>
    <property type="match status" value="1"/>
</dbReference>
<protein>
    <submittedName>
        <fullName evidence="4">Polysaccharide biosynthesis protein</fullName>
    </submittedName>
</protein>
<dbReference type="Proteomes" id="UP000266287">
    <property type="component" value="Unassembled WGS sequence"/>
</dbReference>
<evidence type="ECO:0000313" key="5">
    <source>
        <dbReference type="Proteomes" id="UP000266287"/>
    </source>
</evidence>
<evidence type="ECO:0000256" key="2">
    <source>
        <dbReference type="SAM" id="Phobius"/>
    </source>
</evidence>
<dbReference type="InterPro" id="IPR003869">
    <property type="entry name" value="Polysac_CapD-like"/>
</dbReference>
<name>A0A399FZB1_UNCN2</name>
<dbReference type="Pfam" id="PF13727">
    <property type="entry name" value="CoA_binding_3"/>
    <property type="match status" value="1"/>
</dbReference>
<dbReference type="AlphaFoldDB" id="A0A399FZB1"/>
<keyword evidence="2" id="KW-0472">Membrane</keyword>
<sequence>MMFSNKRFLLPVIDAVIVTACMYLALLFRFEGRIDNAHMASFLRMLPIIIFVRPAIFWLFGLYKGMWRYAGLRDLSSIIKAVTLGSVVLAAFIFFLRLPYSRGVFAIDWLLNLVLVGGERFAVRALREWRTERVKRMKRILIVGAGDAGEMILREIRSHLKSEYLVVGFIDDHRAKQGMSIHGVKVLGRRHDIPQVVKQRNIEEIIIAMPSASGKIIRDIVSICEGIEVKCRTIPGLNELIYGRVSIKEIRDITLKDLLRRAEVKMDLPEIASYLEGKRVLVTGAAGSIGSETCRQIAQLNASEIIALDYNENGLFFLEHELKKDKNSKSVSLKIALGDIKDKEKMRLIFARFQPEIIFHAAAYKHVPLMEDNPAEAIKNNINGTANLVDLADEYGGHKFINISTDKAVNPISVMGASKRMAEMLGQSKDDSKTCFISVRFGNVLGSDGSVVPLFRRQIAEGGPVTVTHPEATRYFMTIPEAVQLILQAGAMGRGGEIFVLDMGEPIKIVDLARDLIRFSGFEPDEDISIEFIGLRPGEKLHEEPLRVQGAVRATIHECIFVAEMPRVDGKRLKADVEVLKELAREGNRHRIAEKLKEMIPEYRPNVKKK</sequence>
<dbReference type="InterPro" id="IPR036291">
    <property type="entry name" value="NAD(P)-bd_dom_sf"/>
</dbReference>
<dbReference type="EMBL" id="NDHY01000003">
    <property type="protein sequence ID" value="RII00602.1"/>
    <property type="molecule type" value="Genomic_DNA"/>
</dbReference>
<dbReference type="PANTHER" id="PTHR43318:SF1">
    <property type="entry name" value="POLYSACCHARIDE BIOSYNTHESIS PROTEIN EPSC-RELATED"/>
    <property type="match status" value="1"/>
</dbReference>
<evidence type="ECO:0000313" key="4">
    <source>
        <dbReference type="EMBL" id="RII00602.1"/>
    </source>
</evidence>
<gene>
    <name evidence="4" type="ORF">B9J77_02435</name>
</gene>
<evidence type="ECO:0000259" key="3">
    <source>
        <dbReference type="Pfam" id="PF02719"/>
    </source>
</evidence>
<organism evidence="4 5">
    <name type="scientific">candidate division NPL-UPA2 bacterium Unc8</name>
    <dbReference type="NCBI Taxonomy" id="1980939"/>
    <lineage>
        <taxon>Bacteria</taxon>
    </lineage>
</organism>